<sequence length="306" mass="32458">MSDDVGALLRWLHAHDLPKEVVLACEHSPADRPGRGRQLVVWKGCLSGAPIGVPAQLLALGVERVSVLPCPLNSEGVLAQIRRWQSLTPDLVAVAETKRAIWRGPEPLHLGRIPLPRRALLGLGLRDAQPIPIKADDTTRTLAAIERLSERGQIGRGEGLHARLGGVRLGATGCTACGVCVQACPTGALDLRPAAGASELWQRSELCRGEQQCVHLCPVGAMWVQGDMRLGDLLEEPERRLATVASARCARCGGVHPAEEGELCQVCAYRAANPFGSMMPPGQAVSPGQAASSLAADQSRQPGQPQ</sequence>
<dbReference type="PROSITE" id="PS51379">
    <property type="entry name" value="4FE4S_FER_2"/>
    <property type="match status" value="1"/>
</dbReference>
<gene>
    <name evidence="6" type="ORF">J2S45_000915</name>
</gene>
<keyword evidence="7" id="KW-1185">Reference proteome</keyword>
<dbReference type="PROSITE" id="PS00198">
    <property type="entry name" value="4FE4S_FER_1"/>
    <property type="match status" value="1"/>
</dbReference>
<evidence type="ECO:0000313" key="6">
    <source>
        <dbReference type="EMBL" id="MDP9832236.1"/>
    </source>
</evidence>
<evidence type="ECO:0000256" key="2">
    <source>
        <dbReference type="ARBA" id="ARBA00023004"/>
    </source>
</evidence>
<dbReference type="RefSeq" id="WP_307634678.1">
    <property type="nucleotide sequence ID" value="NZ_JAUSQL010000001.1"/>
</dbReference>
<proteinExistence type="predicted"/>
<evidence type="ECO:0000256" key="4">
    <source>
        <dbReference type="SAM" id="MobiDB-lite"/>
    </source>
</evidence>
<evidence type="ECO:0000256" key="3">
    <source>
        <dbReference type="ARBA" id="ARBA00023014"/>
    </source>
</evidence>
<evidence type="ECO:0000256" key="1">
    <source>
        <dbReference type="ARBA" id="ARBA00022723"/>
    </source>
</evidence>
<name>A0ABT9PHN8_9ACTO</name>
<accession>A0ABT9PHN8</accession>
<dbReference type="EMBL" id="JAUSQL010000001">
    <property type="protein sequence ID" value="MDP9832236.1"/>
    <property type="molecule type" value="Genomic_DNA"/>
</dbReference>
<reference evidence="6 7" key="1">
    <citation type="submission" date="2023-07" db="EMBL/GenBank/DDBJ databases">
        <title>Sequencing the genomes of 1000 actinobacteria strains.</title>
        <authorList>
            <person name="Klenk H.-P."/>
        </authorList>
    </citation>
    <scope>NUCLEOTIDE SEQUENCE [LARGE SCALE GENOMIC DNA]</scope>
    <source>
        <strain evidence="6 7">DSM 19515</strain>
    </source>
</reference>
<keyword evidence="3" id="KW-0411">Iron-sulfur</keyword>
<feature type="region of interest" description="Disordered" evidence="4">
    <location>
        <begin position="280"/>
        <end position="306"/>
    </location>
</feature>
<dbReference type="Proteomes" id="UP001230145">
    <property type="component" value="Unassembled WGS sequence"/>
</dbReference>
<feature type="domain" description="4Fe-4S ferredoxin-type" evidence="5">
    <location>
        <begin position="165"/>
        <end position="194"/>
    </location>
</feature>
<evidence type="ECO:0000313" key="7">
    <source>
        <dbReference type="Proteomes" id="UP001230145"/>
    </source>
</evidence>
<protein>
    <submittedName>
        <fullName evidence="6">Ferredoxin</fullName>
    </submittedName>
</protein>
<keyword evidence="1" id="KW-0479">Metal-binding</keyword>
<dbReference type="SUPFAM" id="SSF54862">
    <property type="entry name" value="4Fe-4S ferredoxins"/>
    <property type="match status" value="1"/>
</dbReference>
<keyword evidence="2" id="KW-0408">Iron</keyword>
<comment type="caution">
    <text evidence="6">The sequence shown here is derived from an EMBL/GenBank/DDBJ whole genome shotgun (WGS) entry which is preliminary data.</text>
</comment>
<dbReference type="Gene3D" id="3.30.70.20">
    <property type="match status" value="1"/>
</dbReference>
<evidence type="ECO:0000259" key="5">
    <source>
        <dbReference type="PROSITE" id="PS51379"/>
    </source>
</evidence>
<dbReference type="InterPro" id="IPR017896">
    <property type="entry name" value="4Fe4S_Fe-S-bd"/>
</dbReference>
<dbReference type="InterPro" id="IPR017900">
    <property type="entry name" value="4Fe4S_Fe_S_CS"/>
</dbReference>
<dbReference type="Pfam" id="PF12838">
    <property type="entry name" value="Fer4_7"/>
    <property type="match status" value="1"/>
</dbReference>
<feature type="compositionally biased region" description="Polar residues" evidence="4">
    <location>
        <begin position="289"/>
        <end position="306"/>
    </location>
</feature>
<organism evidence="6 7">
    <name type="scientific">Trueperella abortisuis</name>
    <dbReference type="NCBI Taxonomy" id="445930"/>
    <lineage>
        <taxon>Bacteria</taxon>
        <taxon>Bacillati</taxon>
        <taxon>Actinomycetota</taxon>
        <taxon>Actinomycetes</taxon>
        <taxon>Actinomycetales</taxon>
        <taxon>Actinomycetaceae</taxon>
        <taxon>Trueperella</taxon>
    </lineage>
</organism>